<organism evidence="3 4">
    <name type="scientific">Salvia divinorum</name>
    <name type="common">Maria pastora</name>
    <name type="synonym">Diviner's sage</name>
    <dbReference type="NCBI Taxonomy" id="28513"/>
    <lineage>
        <taxon>Eukaryota</taxon>
        <taxon>Viridiplantae</taxon>
        <taxon>Streptophyta</taxon>
        <taxon>Embryophyta</taxon>
        <taxon>Tracheophyta</taxon>
        <taxon>Spermatophyta</taxon>
        <taxon>Magnoliopsida</taxon>
        <taxon>eudicotyledons</taxon>
        <taxon>Gunneridae</taxon>
        <taxon>Pentapetalae</taxon>
        <taxon>asterids</taxon>
        <taxon>lamiids</taxon>
        <taxon>Lamiales</taxon>
        <taxon>Lamiaceae</taxon>
        <taxon>Nepetoideae</taxon>
        <taxon>Mentheae</taxon>
        <taxon>Salviinae</taxon>
        <taxon>Salvia</taxon>
        <taxon>Salvia subgen. Calosphace</taxon>
    </lineage>
</organism>
<reference evidence="3 4" key="1">
    <citation type="submission" date="2024-06" db="EMBL/GenBank/DDBJ databases">
        <title>A chromosome level genome sequence of Diviner's sage (Salvia divinorum).</title>
        <authorList>
            <person name="Ford S.A."/>
            <person name="Ro D.-K."/>
            <person name="Ness R.W."/>
            <person name="Phillips M.A."/>
        </authorList>
    </citation>
    <scope>NUCLEOTIDE SEQUENCE [LARGE SCALE GENOMIC DNA]</scope>
    <source>
        <strain evidence="3">SAF-2024a</strain>
        <tissue evidence="3">Leaf</tissue>
    </source>
</reference>
<dbReference type="EMBL" id="JBEAFC010000002">
    <property type="protein sequence ID" value="KAL1568060.1"/>
    <property type="molecule type" value="Genomic_DNA"/>
</dbReference>
<keyword evidence="4" id="KW-1185">Reference proteome</keyword>
<accession>A0ABD1IH64</accession>
<evidence type="ECO:0000256" key="2">
    <source>
        <dbReference type="SAM" id="Phobius"/>
    </source>
</evidence>
<feature type="compositionally biased region" description="Basic and acidic residues" evidence="1">
    <location>
        <begin position="46"/>
        <end position="55"/>
    </location>
</feature>
<comment type="caution">
    <text evidence="3">The sequence shown here is derived from an EMBL/GenBank/DDBJ whole genome shotgun (WGS) entry which is preliminary data.</text>
</comment>
<keyword evidence="2" id="KW-0472">Membrane</keyword>
<name>A0ABD1IH64_SALDI</name>
<keyword evidence="2" id="KW-1133">Transmembrane helix</keyword>
<evidence type="ECO:0000313" key="4">
    <source>
        <dbReference type="Proteomes" id="UP001567538"/>
    </source>
</evidence>
<evidence type="ECO:0000256" key="1">
    <source>
        <dbReference type="SAM" id="MobiDB-lite"/>
    </source>
</evidence>
<sequence>MTVSLEALAMFGADFLEVGLDVKEWELIDSEVPSYLLVEDEDRDDDNGKRMKWHDGPVPSSSLSKSSRGEKKERAPLTFGIMIIWAIVVVIKYRKAMPSNVLTHFDVEMISSNCL</sequence>
<gene>
    <name evidence="3" type="ORF">AAHA92_03467</name>
</gene>
<dbReference type="Proteomes" id="UP001567538">
    <property type="component" value="Unassembled WGS sequence"/>
</dbReference>
<dbReference type="AlphaFoldDB" id="A0ABD1IH64"/>
<feature type="region of interest" description="Disordered" evidence="1">
    <location>
        <begin position="39"/>
        <end position="73"/>
    </location>
</feature>
<evidence type="ECO:0000313" key="3">
    <source>
        <dbReference type="EMBL" id="KAL1568060.1"/>
    </source>
</evidence>
<proteinExistence type="predicted"/>
<protein>
    <submittedName>
        <fullName evidence="3">Uncharacterized protein</fullName>
    </submittedName>
</protein>
<keyword evidence="2" id="KW-0812">Transmembrane</keyword>
<feature type="transmembrane region" description="Helical" evidence="2">
    <location>
        <begin position="75"/>
        <end position="93"/>
    </location>
</feature>